<evidence type="ECO:0000259" key="2">
    <source>
        <dbReference type="Pfam" id="PF02678"/>
    </source>
</evidence>
<dbReference type="InterPro" id="IPR012093">
    <property type="entry name" value="Pirin"/>
</dbReference>
<dbReference type="PANTHER" id="PTHR43212">
    <property type="entry name" value="QUERCETIN 2,3-DIOXYGENASE"/>
    <property type="match status" value="1"/>
</dbReference>
<feature type="domain" description="Pirin N-terminal" evidence="2">
    <location>
        <begin position="21"/>
        <end position="80"/>
    </location>
</feature>
<dbReference type="Pfam" id="PF02678">
    <property type="entry name" value="Pirin"/>
    <property type="match status" value="1"/>
</dbReference>
<dbReference type="Gene3D" id="2.60.120.10">
    <property type="entry name" value="Jelly Rolls"/>
    <property type="match status" value="1"/>
</dbReference>
<name>A0A3B1BR60_9ZZZZ</name>
<evidence type="ECO:0000256" key="1">
    <source>
        <dbReference type="ARBA" id="ARBA00008416"/>
    </source>
</evidence>
<sequence length="80" mass="9313">MKTYRKILAKDLHYLEASDMHPANTYFHFSFANYYDPKNMNFGVLRVVNDDNVKPQSGFGTHPHSNMEIFSYIVTGKLTH</sequence>
<dbReference type="SUPFAM" id="SSF51182">
    <property type="entry name" value="RmlC-like cupins"/>
    <property type="match status" value="1"/>
</dbReference>
<dbReference type="InterPro" id="IPR011051">
    <property type="entry name" value="RmlC_Cupin_sf"/>
</dbReference>
<protein>
    <submittedName>
        <fullName evidence="3">Pirin</fullName>
    </submittedName>
</protein>
<gene>
    <name evidence="3" type="ORF">MNBD_IGNAVI01-2635</name>
</gene>
<comment type="similarity">
    <text evidence="1">Belongs to the pirin family.</text>
</comment>
<dbReference type="InterPro" id="IPR014710">
    <property type="entry name" value="RmlC-like_jellyroll"/>
</dbReference>
<reference evidence="3" key="1">
    <citation type="submission" date="2018-06" db="EMBL/GenBank/DDBJ databases">
        <authorList>
            <person name="Zhirakovskaya E."/>
        </authorList>
    </citation>
    <scope>NUCLEOTIDE SEQUENCE</scope>
</reference>
<organism evidence="3">
    <name type="scientific">hydrothermal vent metagenome</name>
    <dbReference type="NCBI Taxonomy" id="652676"/>
    <lineage>
        <taxon>unclassified sequences</taxon>
        <taxon>metagenomes</taxon>
        <taxon>ecological metagenomes</taxon>
    </lineage>
</organism>
<proteinExistence type="inferred from homology"/>
<dbReference type="EMBL" id="UOGD01000102">
    <property type="protein sequence ID" value="VAX18422.1"/>
    <property type="molecule type" value="Genomic_DNA"/>
</dbReference>
<dbReference type="PANTHER" id="PTHR43212:SF3">
    <property type="entry name" value="QUERCETIN 2,3-DIOXYGENASE"/>
    <property type="match status" value="1"/>
</dbReference>
<dbReference type="InterPro" id="IPR003829">
    <property type="entry name" value="Pirin_N_dom"/>
</dbReference>
<feature type="non-terminal residue" evidence="3">
    <location>
        <position position="80"/>
    </location>
</feature>
<dbReference type="AlphaFoldDB" id="A0A3B1BR60"/>
<accession>A0A3B1BR60</accession>
<evidence type="ECO:0000313" key="3">
    <source>
        <dbReference type="EMBL" id="VAX18422.1"/>
    </source>
</evidence>